<gene>
    <name evidence="2" type="ORF">B0I24_10355</name>
</gene>
<evidence type="ECO:0000313" key="2">
    <source>
        <dbReference type="EMBL" id="RAJ99061.1"/>
    </source>
</evidence>
<protein>
    <submittedName>
        <fullName evidence="2">Uncharacterized protein</fullName>
    </submittedName>
</protein>
<dbReference type="RefSeq" id="WP_126818975.1">
    <property type="nucleotide sequence ID" value="NZ_PIPK01000002.1"/>
</dbReference>
<feature type="transmembrane region" description="Helical" evidence="1">
    <location>
        <begin position="43"/>
        <end position="63"/>
    </location>
</feature>
<keyword evidence="1" id="KW-0812">Transmembrane</keyword>
<proteinExistence type="predicted"/>
<comment type="caution">
    <text evidence="2">The sequence shown here is derived from an EMBL/GenBank/DDBJ whole genome shotgun (WGS) entry which is preliminary data.</text>
</comment>
<dbReference type="AlphaFoldDB" id="A0A327WZV9"/>
<sequence length="157" mass="17153">MTPTVTPALMLGLACILFLMAIILGVMLAFARFGKDVNPPPVLVWWHGSFALVGFGILLYGSLFVGYPMLANIGVVLLTLAALFGLWMYFNFHRKEILIPPAIVWGHGLVAVIGFLLILAGMLRLQDTHIETQDQPARAAVEHVEPAESSFTAHQIT</sequence>
<dbReference type="EMBL" id="QLMD01000003">
    <property type="protein sequence ID" value="RAJ99061.1"/>
    <property type="molecule type" value="Genomic_DNA"/>
</dbReference>
<evidence type="ECO:0000313" key="3">
    <source>
        <dbReference type="Proteomes" id="UP000249203"/>
    </source>
</evidence>
<reference evidence="2 3" key="1">
    <citation type="submission" date="2018-06" db="EMBL/GenBank/DDBJ databases">
        <title>Genomic Encyclopedia of Type Strains, Phase III (KMG-III): the genomes of soil and plant-associated and newly described type strains.</title>
        <authorList>
            <person name="Whitman W."/>
        </authorList>
    </citation>
    <scope>NUCLEOTIDE SEQUENCE [LARGE SCALE GENOMIC DNA]</scope>
    <source>
        <strain evidence="2 3">CGMCC 1.15366</strain>
    </source>
</reference>
<evidence type="ECO:0000256" key="1">
    <source>
        <dbReference type="SAM" id="Phobius"/>
    </source>
</evidence>
<feature type="transmembrane region" description="Helical" evidence="1">
    <location>
        <begin position="6"/>
        <end position="31"/>
    </location>
</feature>
<accession>A0A327WZV9</accession>
<keyword evidence="1" id="KW-0472">Membrane</keyword>
<dbReference type="Proteomes" id="UP000249203">
    <property type="component" value="Unassembled WGS sequence"/>
</dbReference>
<name>A0A327WZV9_9GAMM</name>
<keyword evidence="1" id="KW-1133">Transmembrane helix</keyword>
<feature type="transmembrane region" description="Helical" evidence="1">
    <location>
        <begin position="69"/>
        <end position="90"/>
    </location>
</feature>
<organism evidence="2 3">
    <name type="scientific">Aliidiomarina maris</name>
    <dbReference type="NCBI Taxonomy" id="531312"/>
    <lineage>
        <taxon>Bacteria</taxon>
        <taxon>Pseudomonadati</taxon>
        <taxon>Pseudomonadota</taxon>
        <taxon>Gammaproteobacteria</taxon>
        <taxon>Alteromonadales</taxon>
        <taxon>Idiomarinaceae</taxon>
        <taxon>Aliidiomarina</taxon>
    </lineage>
</organism>
<dbReference type="OrthoDB" id="6401327at2"/>
<feature type="transmembrane region" description="Helical" evidence="1">
    <location>
        <begin position="102"/>
        <end position="123"/>
    </location>
</feature>